<organism evidence="7 8">
    <name type="scientific">Rhodoplanes roseus</name>
    <dbReference type="NCBI Taxonomy" id="29409"/>
    <lineage>
        <taxon>Bacteria</taxon>
        <taxon>Pseudomonadati</taxon>
        <taxon>Pseudomonadota</taxon>
        <taxon>Alphaproteobacteria</taxon>
        <taxon>Hyphomicrobiales</taxon>
        <taxon>Nitrobacteraceae</taxon>
        <taxon>Rhodoplanes</taxon>
    </lineage>
</organism>
<dbReference type="PANTHER" id="PTHR43820:SF4">
    <property type="entry name" value="HIGH-AFFINITY BRANCHED-CHAIN AMINO ACID TRANSPORT ATP-BINDING PROTEIN LIVF"/>
    <property type="match status" value="1"/>
</dbReference>
<dbReference type="PANTHER" id="PTHR43820">
    <property type="entry name" value="HIGH-AFFINITY BRANCHED-CHAIN AMINO ACID TRANSPORT ATP-BINDING PROTEIN LIVF"/>
    <property type="match status" value="1"/>
</dbReference>
<dbReference type="InterPro" id="IPR052156">
    <property type="entry name" value="BCAA_Transport_ATP-bd_LivF"/>
</dbReference>
<gene>
    <name evidence="7" type="ORF">CH341_10830</name>
</gene>
<keyword evidence="3" id="KW-0547">Nucleotide-binding</keyword>
<evidence type="ECO:0000259" key="6">
    <source>
        <dbReference type="PROSITE" id="PS50893"/>
    </source>
</evidence>
<dbReference type="PROSITE" id="PS00211">
    <property type="entry name" value="ABC_TRANSPORTER_1"/>
    <property type="match status" value="1"/>
</dbReference>
<keyword evidence="2" id="KW-0813">Transport</keyword>
<dbReference type="GO" id="GO:0015807">
    <property type="term" value="P:L-amino acid transport"/>
    <property type="evidence" value="ECO:0007669"/>
    <property type="project" value="TreeGrafter"/>
</dbReference>
<keyword evidence="5" id="KW-0029">Amino-acid transport</keyword>
<protein>
    <recommendedName>
        <fullName evidence="6">ABC transporter domain-containing protein</fullName>
    </recommendedName>
</protein>
<dbReference type="GO" id="GO:0015658">
    <property type="term" value="F:branched-chain amino acid transmembrane transporter activity"/>
    <property type="evidence" value="ECO:0007669"/>
    <property type="project" value="TreeGrafter"/>
</dbReference>
<sequence>MTPLRVTGLTVSYGRVAAVRELRLTIEAGEALVLLGPNGAGKTSAVEAIAGLLPKRAGTVEFFGENIAGLTASAIVRKGLALVPQWRELFPTFSVEETLLAATTAAQGRDPKPLDQIYALFPVLEERRNQLAGSLSGGEQQMLAIGRALVTNPKLLLLDEPSAGLASGITRSLIQTIIRIRDSGVPILLVEQNMEIARAIGNRCTMLAAGSLAWEGSMAEAIERNEAARVYFGEH</sequence>
<dbReference type="Gene3D" id="3.40.50.300">
    <property type="entry name" value="P-loop containing nucleotide triphosphate hydrolases"/>
    <property type="match status" value="1"/>
</dbReference>
<dbReference type="Pfam" id="PF00005">
    <property type="entry name" value="ABC_tran"/>
    <property type="match status" value="1"/>
</dbReference>
<evidence type="ECO:0000256" key="2">
    <source>
        <dbReference type="ARBA" id="ARBA00022448"/>
    </source>
</evidence>
<evidence type="ECO:0000256" key="5">
    <source>
        <dbReference type="ARBA" id="ARBA00022970"/>
    </source>
</evidence>
<keyword evidence="8" id="KW-1185">Reference proteome</keyword>
<dbReference type="InterPro" id="IPR027417">
    <property type="entry name" value="P-loop_NTPase"/>
</dbReference>
<name>A0A327L8W0_9BRAD</name>
<comment type="caution">
    <text evidence="7">The sequence shown here is derived from an EMBL/GenBank/DDBJ whole genome shotgun (WGS) entry which is preliminary data.</text>
</comment>
<dbReference type="GO" id="GO:0016887">
    <property type="term" value="F:ATP hydrolysis activity"/>
    <property type="evidence" value="ECO:0007669"/>
    <property type="project" value="InterPro"/>
</dbReference>
<dbReference type="Proteomes" id="UP000249130">
    <property type="component" value="Unassembled WGS sequence"/>
</dbReference>
<dbReference type="InterPro" id="IPR003439">
    <property type="entry name" value="ABC_transporter-like_ATP-bd"/>
</dbReference>
<evidence type="ECO:0000256" key="4">
    <source>
        <dbReference type="ARBA" id="ARBA00022840"/>
    </source>
</evidence>
<dbReference type="PROSITE" id="PS50893">
    <property type="entry name" value="ABC_TRANSPORTER_2"/>
    <property type="match status" value="1"/>
</dbReference>
<evidence type="ECO:0000313" key="8">
    <source>
        <dbReference type="Proteomes" id="UP000249130"/>
    </source>
</evidence>
<dbReference type="RefSeq" id="WP_111419055.1">
    <property type="nucleotide sequence ID" value="NZ_NPEX01000057.1"/>
</dbReference>
<comment type="similarity">
    <text evidence="1">Belongs to the ABC transporter superfamily.</text>
</comment>
<keyword evidence="4" id="KW-0067">ATP-binding</keyword>
<dbReference type="InterPro" id="IPR003593">
    <property type="entry name" value="AAA+_ATPase"/>
</dbReference>
<dbReference type="SMART" id="SM00382">
    <property type="entry name" value="AAA"/>
    <property type="match status" value="1"/>
</dbReference>
<accession>A0A327L8W0</accession>
<dbReference type="SUPFAM" id="SSF52540">
    <property type="entry name" value="P-loop containing nucleoside triphosphate hydrolases"/>
    <property type="match status" value="1"/>
</dbReference>
<dbReference type="OrthoDB" id="8445238at2"/>
<dbReference type="AlphaFoldDB" id="A0A327L8W0"/>
<dbReference type="CDD" id="cd03224">
    <property type="entry name" value="ABC_TM1139_LivF_branched"/>
    <property type="match status" value="1"/>
</dbReference>
<evidence type="ECO:0000256" key="1">
    <source>
        <dbReference type="ARBA" id="ARBA00005417"/>
    </source>
</evidence>
<dbReference type="GO" id="GO:0005524">
    <property type="term" value="F:ATP binding"/>
    <property type="evidence" value="ECO:0007669"/>
    <property type="project" value="UniProtKB-KW"/>
</dbReference>
<dbReference type="InterPro" id="IPR017871">
    <property type="entry name" value="ABC_transporter-like_CS"/>
</dbReference>
<evidence type="ECO:0000313" key="7">
    <source>
        <dbReference type="EMBL" id="RAI44128.1"/>
    </source>
</evidence>
<feature type="domain" description="ABC transporter" evidence="6">
    <location>
        <begin position="4"/>
        <end position="234"/>
    </location>
</feature>
<evidence type="ECO:0000256" key="3">
    <source>
        <dbReference type="ARBA" id="ARBA00022741"/>
    </source>
</evidence>
<reference evidence="7 8" key="1">
    <citation type="submission" date="2017-07" db="EMBL/GenBank/DDBJ databases">
        <title>Draft Genome Sequences of Select Purple Nonsulfur Bacteria.</title>
        <authorList>
            <person name="Lasarre B."/>
            <person name="Mckinlay J.B."/>
        </authorList>
    </citation>
    <scope>NUCLEOTIDE SEQUENCE [LARGE SCALE GENOMIC DNA]</scope>
    <source>
        <strain evidence="7 8">DSM 5909</strain>
    </source>
</reference>
<dbReference type="EMBL" id="NPEX01000057">
    <property type="protein sequence ID" value="RAI44128.1"/>
    <property type="molecule type" value="Genomic_DNA"/>
</dbReference>
<proteinExistence type="inferred from homology"/>